<dbReference type="Proteomes" id="UP000019376">
    <property type="component" value="Unassembled WGS sequence"/>
</dbReference>
<dbReference type="PhylomeDB" id="S8AXR8"/>
<protein>
    <submittedName>
        <fullName evidence="1">Uncharacterized protein</fullName>
    </submittedName>
</protein>
<reference evidence="1 2" key="1">
    <citation type="journal article" date="2013" name="PLoS ONE">
        <title>Genomic and secretomic analyses reveal unique features of the lignocellulolytic enzyme system of Penicillium decumbens.</title>
        <authorList>
            <person name="Liu G."/>
            <person name="Zhang L."/>
            <person name="Wei X."/>
            <person name="Zou G."/>
            <person name="Qin Y."/>
            <person name="Ma L."/>
            <person name="Li J."/>
            <person name="Zheng H."/>
            <person name="Wang S."/>
            <person name="Wang C."/>
            <person name="Xun L."/>
            <person name="Zhao G.-P."/>
            <person name="Zhou Z."/>
            <person name="Qu Y."/>
        </authorList>
    </citation>
    <scope>NUCLEOTIDE SEQUENCE [LARGE SCALE GENOMIC DNA]</scope>
    <source>
        <strain evidence="2">114-2 / CGMCC 5302</strain>
    </source>
</reference>
<keyword evidence="2" id="KW-1185">Reference proteome</keyword>
<evidence type="ECO:0000313" key="1">
    <source>
        <dbReference type="EMBL" id="EPS31153.1"/>
    </source>
</evidence>
<sequence length="191" mass="21420">MSNTPIQGSETINQATHLFPIYPFALPPTWKLQKGSRANLTAWRIGVKGILAQLNLLGIIDIKTPHPPESDLKYGLWTHGTMVVKYWILNQLDLKGEETPASKAVASLWKTTRQGQDSSIAYVRAWKGAVTRLNEEAIPVSPCFALESMFLELYVEMPTAINSLRDRQDLGPKMTHRTFLEICDSIMAELP</sequence>
<gene>
    <name evidence="1" type="ORF">PDE_06108</name>
</gene>
<dbReference type="HOGENOM" id="CLU_1421858_0_0_1"/>
<dbReference type="EMBL" id="KB644413">
    <property type="protein sequence ID" value="EPS31153.1"/>
    <property type="molecule type" value="Genomic_DNA"/>
</dbReference>
<accession>S8AXR8</accession>
<evidence type="ECO:0000313" key="2">
    <source>
        <dbReference type="Proteomes" id="UP000019376"/>
    </source>
</evidence>
<name>S8AXR8_PENO1</name>
<organism evidence="1 2">
    <name type="scientific">Penicillium oxalicum (strain 114-2 / CGMCC 5302)</name>
    <name type="common">Penicillium decumbens</name>
    <dbReference type="NCBI Taxonomy" id="933388"/>
    <lineage>
        <taxon>Eukaryota</taxon>
        <taxon>Fungi</taxon>
        <taxon>Dikarya</taxon>
        <taxon>Ascomycota</taxon>
        <taxon>Pezizomycotina</taxon>
        <taxon>Eurotiomycetes</taxon>
        <taxon>Eurotiomycetidae</taxon>
        <taxon>Eurotiales</taxon>
        <taxon>Aspergillaceae</taxon>
        <taxon>Penicillium</taxon>
    </lineage>
</organism>
<proteinExistence type="predicted"/>
<dbReference type="AlphaFoldDB" id="S8AXR8"/>